<evidence type="ECO:0000313" key="1">
    <source>
        <dbReference type="EMBL" id="ALU12618.1"/>
    </source>
</evidence>
<keyword evidence="2" id="KW-1185">Reference proteome</keyword>
<accession>A0A0U3DYI1</accession>
<proteinExistence type="predicted"/>
<dbReference type="AlphaFoldDB" id="A0A0U3DYI1"/>
<dbReference type="Proteomes" id="UP000060778">
    <property type="component" value="Chromosome"/>
</dbReference>
<dbReference type="KEGG" id="iis:EYM_05770"/>
<evidence type="ECO:0000313" key="2">
    <source>
        <dbReference type="Proteomes" id="UP000060778"/>
    </source>
</evidence>
<reference evidence="1 2" key="1">
    <citation type="submission" date="2013-11" db="EMBL/GenBank/DDBJ databases">
        <title>Comparative genomics of Ignicoccus.</title>
        <authorList>
            <person name="Podar M."/>
        </authorList>
    </citation>
    <scope>NUCLEOTIDE SEQUENCE [LARGE SCALE GENOMIC DNA]</scope>
    <source>
        <strain evidence="1 2">DSM 13165</strain>
    </source>
</reference>
<name>A0A0U3DYI1_9CREN</name>
<dbReference type="EMBL" id="CP006867">
    <property type="protein sequence ID" value="ALU12618.1"/>
    <property type="molecule type" value="Genomic_DNA"/>
</dbReference>
<organism evidence="1 2">
    <name type="scientific">Ignicoccus islandicus DSM 13165</name>
    <dbReference type="NCBI Taxonomy" id="940295"/>
    <lineage>
        <taxon>Archaea</taxon>
        <taxon>Thermoproteota</taxon>
        <taxon>Thermoprotei</taxon>
        <taxon>Desulfurococcales</taxon>
        <taxon>Desulfurococcaceae</taxon>
        <taxon>Ignicoccus</taxon>
    </lineage>
</organism>
<sequence>MIAVSVQKYEEFLKENEMEEMDFYLTEAILSGR</sequence>
<gene>
    <name evidence="1" type="ORF">EYM_05770</name>
</gene>
<protein>
    <submittedName>
        <fullName evidence="1">Uncharacterized protein</fullName>
    </submittedName>
</protein>
<dbReference type="STRING" id="940295.EYM_05770"/>